<reference evidence="20 21" key="1">
    <citation type="submission" date="2019-03" db="EMBL/GenBank/DDBJ databases">
        <title>Algoriphagus aquimaris sp. nov., isolated form marine sediment in Pohang, Korea.</title>
        <authorList>
            <person name="Kim J."/>
            <person name="Yoon S.-H."/>
            <person name="Lee S.-S."/>
        </authorList>
    </citation>
    <scope>NUCLEOTIDE SEQUENCE [LARGE SCALE GENOMIC DNA]</scope>
    <source>
        <strain evidence="20 21">F21</strain>
    </source>
</reference>
<evidence type="ECO:0000256" key="10">
    <source>
        <dbReference type="ARBA" id="ARBA00023114"/>
    </source>
</evidence>
<dbReference type="GO" id="GO:0046930">
    <property type="term" value="C:pore complex"/>
    <property type="evidence" value="ECO:0007669"/>
    <property type="project" value="UniProtKB-KW"/>
</dbReference>
<keyword evidence="3" id="KW-0813">Transport</keyword>
<keyword evidence="9" id="KW-0406">Ion transport</keyword>
<dbReference type="PANTHER" id="PTHR33619:SF3">
    <property type="entry name" value="POLYSACCHARIDE EXPORT PROTEIN GFCE-RELATED"/>
    <property type="match status" value="1"/>
</dbReference>
<keyword evidence="6" id="KW-0812">Transmembrane</keyword>
<dbReference type="GO" id="GO:0006811">
    <property type="term" value="P:monoatomic ion transport"/>
    <property type="evidence" value="ECO:0007669"/>
    <property type="project" value="UniProtKB-KW"/>
</dbReference>
<feature type="domain" description="Polysaccharide export protein N-terminal" evidence="17">
    <location>
        <begin position="145"/>
        <end position="210"/>
    </location>
</feature>
<evidence type="ECO:0000256" key="2">
    <source>
        <dbReference type="ARBA" id="ARBA00009450"/>
    </source>
</evidence>
<dbReference type="Pfam" id="PF10531">
    <property type="entry name" value="SLBB"/>
    <property type="match status" value="5"/>
</dbReference>
<comment type="subcellular location">
    <subcellularLocation>
        <location evidence="1">Cell outer membrane</location>
        <topology evidence="1">Multi-pass membrane protein</topology>
    </subcellularLocation>
</comment>
<keyword evidence="5" id="KW-0762">Sugar transport</keyword>
<feature type="domain" description="Soluble ligand binding" evidence="18">
    <location>
        <begin position="755"/>
        <end position="795"/>
    </location>
</feature>
<evidence type="ECO:0000313" key="21">
    <source>
        <dbReference type="Proteomes" id="UP000295438"/>
    </source>
</evidence>
<gene>
    <name evidence="20" type="ORF">E1898_05410</name>
</gene>
<dbReference type="GO" id="GO:0009279">
    <property type="term" value="C:cell outer membrane"/>
    <property type="evidence" value="ECO:0007669"/>
    <property type="project" value="UniProtKB-SubCell"/>
</dbReference>
<dbReference type="Gene3D" id="3.10.560.10">
    <property type="entry name" value="Outer membrane lipoprotein wza domain like"/>
    <property type="match status" value="5"/>
</dbReference>
<dbReference type="InterPro" id="IPR049712">
    <property type="entry name" value="Poly_export"/>
</dbReference>
<feature type="chain" id="PRO_5020449744" evidence="16">
    <location>
        <begin position="21"/>
        <end position="859"/>
    </location>
</feature>
<evidence type="ECO:0000256" key="16">
    <source>
        <dbReference type="SAM" id="SignalP"/>
    </source>
</evidence>
<dbReference type="InterPro" id="IPR054765">
    <property type="entry name" value="SLBB_dom"/>
</dbReference>
<evidence type="ECO:0000256" key="11">
    <source>
        <dbReference type="ARBA" id="ARBA00023136"/>
    </source>
</evidence>
<keyword evidence="13" id="KW-0998">Cell outer membrane</keyword>
<dbReference type="Gene3D" id="3.30.1950.10">
    <property type="entry name" value="wza like domain"/>
    <property type="match status" value="1"/>
</dbReference>
<evidence type="ECO:0000256" key="4">
    <source>
        <dbReference type="ARBA" id="ARBA00022452"/>
    </source>
</evidence>
<proteinExistence type="inferred from homology"/>
<evidence type="ECO:0000256" key="1">
    <source>
        <dbReference type="ARBA" id="ARBA00004571"/>
    </source>
</evidence>
<feature type="compositionally biased region" description="Low complexity" evidence="15">
    <location>
        <begin position="76"/>
        <end position="85"/>
    </location>
</feature>
<evidence type="ECO:0000256" key="8">
    <source>
        <dbReference type="ARBA" id="ARBA00023047"/>
    </source>
</evidence>
<keyword evidence="11" id="KW-0472">Membrane</keyword>
<evidence type="ECO:0000256" key="9">
    <source>
        <dbReference type="ARBA" id="ARBA00023065"/>
    </source>
</evidence>
<feature type="domain" description="Soluble ligand binding" evidence="18">
    <location>
        <begin position="319"/>
        <end position="361"/>
    </location>
</feature>
<keyword evidence="12" id="KW-0564">Palmitate</keyword>
<keyword evidence="10" id="KW-0626">Porin</keyword>
<dbReference type="Proteomes" id="UP000295438">
    <property type="component" value="Unassembled WGS sequence"/>
</dbReference>
<evidence type="ECO:0000259" key="17">
    <source>
        <dbReference type="Pfam" id="PF02563"/>
    </source>
</evidence>
<evidence type="ECO:0000256" key="13">
    <source>
        <dbReference type="ARBA" id="ARBA00023237"/>
    </source>
</evidence>
<evidence type="ECO:0000259" key="19">
    <source>
        <dbReference type="Pfam" id="PF22461"/>
    </source>
</evidence>
<evidence type="ECO:0000256" key="6">
    <source>
        <dbReference type="ARBA" id="ARBA00022692"/>
    </source>
</evidence>
<dbReference type="InterPro" id="IPR019554">
    <property type="entry name" value="Soluble_ligand-bd"/>
</dbReference>
<keyword evidence="8" id="KW-0625">Polysaccharide transport</keyword>
<organism evidence="20 21">
    <name type="scientific">Algoriphagus formosus</name>
    <dbReference type="NCBI Taxonomy" id="2007308"/>
    <lineage>
        <taxon>Bacteria</taxon>
        <taxon>Pseudomonadati</taxon>
        <taxon>Bacteroidota</taxon>
        <taxon>Cytophagia</taxon>
        <taxon>Cytophagales</taxon>
        <taxon>Cyclobacteriaceae</taxon>
        <taxon>Algoriphagus</taxon>
    </lineage>
</organism>
<dbReference type="PANTHER" id="PTHR33619">
    <property type="entry name" value="POLYSACCHARIDE EXPORT PROTEIN GFCE-RELATED"/>
    <property type="match status" value="1"/>
</dbReference>
<feature type="domain" description="Soluble ligand binding" evidence="18">
    <location>
        <begin position="233"/>
        <end position="278"/>
    </location>
</feature>
<feature type="domain" description="Soluble ligand binding" evidence="18">
    <location>
        <begin position="585"/>
        <end position="637"/>
    </location>
</feature>
<evidence type="ECO:0000256" key="7">
    <source>
        <dbReference type="ARBA" id="ARBA00022729"/>
    </source>
</evidence>
<evidence type="ECO:0000256" key="5">
    <source>
        <dbReference type="ARBA" id="ARBA00022597"/>
    </source>
</evidence>
<evidence type="ECO:0000256" key="15">
    <source>
        <dbReference type="SAM" id="MobiDB-lite"/>
    </source>
</evidence>
<feature type="domain" description="SLBB" evidence="19">
    <location>
        <begin position="399"/>
        <end position="477"/>
    </location>
</feature>
<dbReference type="Pfam" id="PF02563">
    <property type="entry name" value="Poly_export"/>
    <property type="match status" value="1"/>
</dbReference>
<dbReference type="InterPro" id="IPR003715">
    <property type="entry name" value="Poly_export_N"/>
</dbReference>
<dbReference type="AlphaFoldDB" id="A0A4R5V775"/>
<dbReference type="Pfam" id="PF22461">
    <property type="entry name" value="SLBB_2"/>
    <property type="match status" value="1"/>
</dbReference>
<dbReference type="GO" id="GO:0015288">
    <property type="term" value="F:porin activity"/>
    <property type="evidence" value="ECO:0007669"/>
    <property type="project" value="UniProtKB-KW"/>
</dbReference>
<feature type="domain" description="Soluble ligand binding" evidence="18">
    <location>
        <begin position="489"/>
        <end position="543"/>
    </location>
</feature>
<comment type="similarity">
    <text evidence="2">Belongs to the BexD/CtrA/VexA family.</text>
</comment>
<evidence type="ECO:0000256" key="12">
    <source>
        <dbReference type="ARBA" id="ARBA00023139"/>
    </source>
</evidence>
<comment type="caution">
    <text evidence="20">The sequence shown here is derived from an EMBL/GenBank/DDBJ whole genome shotgun (WGS) entry which is preliminary data.</text>
</comment>
<evidence type="ECO:0000259" key="18">
    <source>
        <dbReference type="Pfam" id="PF10531"/>
    </source>
</evidence>
<feature type="signal peptide" evidence="16">
    <location>
        <begin position="1"/>
        <end position="20"/>
    </location>
</feature>
<name>A0A4R5V775_9BACT</name>
<keyword evidence="7 16" id="KW-0732">Signal</keyword>
<evidence type="ECO:0000256" key="3">
    <source>
        <dbReference type="ARBA" id="ARBA00022448"/>
    </source>
</evidence>
<dbReference type="GO" id="GO:0015159">
    <property type="term" value="F:polysaccharide transmembrane transporter activity"/>
    <property type="evidence" value="ECO:0007669"/>
    <property type="project" value="InterPro"/>
</dbReference>
<feature type="region of interest" description="Disordered" evidence="15">
    <location>
        <begin position="76"/>
        <end position="96"/>
    </location>
</feature>
<keyword evidence="4" id="KW-1134">Transmembrane beta strand</keyword>
<keyword evidence="21" id="KW-1185">Reference proteome</keyword>
<keyword evidence="14" id="KW-0449">Lipoprotein</keyword>
<accession>A0A4R5V775</accession>
<evidence type="ECO:0000256" key="14">
    <source>
        <dbReference type="ARBA" id="ARBA00023288"/>
    </source>
</evidence>
<sequence length="859" mass="95376">MLKSFSLALLAVLISFSIQAQSLSDIQSVKVDNLSDAQIENLIKRAESNGLTTNQLVALARERGMPASEAAKLQQRIQQLQTQAQSPNSGNLSSGREMGFQQVDVFDSLRRSDPYYDLTPKQKKIFGYKLFHNRNLDFSPSLNLPTPQSYVVGSGDQLLIDVYGASQQSFDVQVTPEGRVFLPNVGPVQVGGATIEAATVRIKAALSRIYSGLQGANPNTFLQIRLGNIRSIKVSMVGELTKPGTYTLPSFATVFNALYAAGGPNENGAFRKIQVYRGSKLISQVDIYEFLSKGDQSANINLQDNDVIIVPAVEGRAEVIGPVNREGLFEVKSGESLKDLFLYTGGFSSLAYKDRVTIRRIEDNQRKIIDVPSSDFGSFYPQVGDEILIGEALDRYSNRVQVSGSVMRPGEFSLEEGLTIKGLIEKAEGLRPEAFTNRVTLYRTSEDLTLAAITVELSEILEGRAEDIPLKNEDLLFIPSRYEIQEEYYVKISGEVSFPGTYPFANSMTVGDLILRAGGLLESASNSSIEVARRVRDASSRQIAEISTLSIGSDLEITEEEKQLPLQPFDHVFIRRSPGFEREQIITVRGEVKFPGEFVISSANERISDVIERAGGLNEFAYPQGANLIRRTVYYKGKTEEEIREETLQEIFERLNPETNRNLNEAELILFERVQQKLKEIEYNRTRISSNLSSDPSTILMDTLSIDPELNKSRFQQEDMVGIDLEKILKNPGSEEDLILMEGDILQIPKQLQTVRMVGEVLLPTTTRFESGRNLKYYISKAGGFTENARKSKSYVVYANGDAAQTKGFLGIKKYPKLLPGAEIVVPGKPERERMNAAAWIGIASSLATLGILIERLIQ</sequence>
<protein>
    <submittedName>
        <fullName evidence="20">Polysaccharide biosynthesis protein</fullName>
    </submittedName>
</protein>
<dbReference type="EMBL" id="SMUW01000029">
    <property type="protein sequence ID" value="TDK47366.1"/>
    <property type="molecule type" value="Genomic_DNA"/>
</dbReference>
<evidence type="ECO:0000313" key="20">
    <source>
        <dbReference type="EMBL" id="TDK47366.1"/>
    </source>
</evidence>